<keyword evidence="3" id="KW-0812">Transmembrane</keyword>
<protein>
    <submittedName>
        <fullName evidence="4">Uncharacterized protein</fullName>
    </submittedName>
</protein>
<feature type="compositionally biased region" description="Polar residues" evidence="2">
    <location>
        <begin position="274"/>
        <end position="291"/>
    </location>
</feature>
<proteinExistence type="predicted"/>
<keyword evidence="3" id="KW-1133">Transmembrane helix</keyword>
<dbReference type="AlphaFoldDB" id="G0UBC5"/>
<evidence type="ECO:0000256" key="1">
    <source>
        <dbReference type="SAM" id="Coils"/>
    </source>
</evidence>
<feature type="coiled-coil region" evidence="1">
    <location>
        <begin position="456"/>
        <end position="490"/>
    </location>
</feature>
<feature type="region of interest" description="Disordered" evidence="2">
    <location>
        <begin position="212"/>
        <end position="249"/>
    </location>
</feature>
<evidence type="ECO:0000256" key="2">
    <source>
        <dbReference type="SAM" id="MobiDB-lite"/>
    </source>
</evidence>
<feature type="transmembrane region" description="Helical" evidence="3">
    <location>
        <begin position="135"/>
        <end position="163"/>
    </location>
</feature>
<feature type="coiled-coil region" evidence="1">
    <location>
        <begin position="347"/>
        <end position="381"/>
    </location>
</feature>
<dbReference type="EMBL" id="HE573027">
    <property type="protein sequence ID" value="CCC53113.1"/>
    <property type="molecule type" value="Genomic_DNA"/>
</dbReference>
<reference evidence="4" key="1">
    <citation type="journal article" date="2012" name="Proc. Natl. Acad. Sci. U.S.A.">
        <title>Antigenic diversity is generated by distinct evolutionary mechanisms in African trypanosome species.</title>
        <authorList>
            <person name="Jackson A.P."/>
            <person name="Berry A."/>
            <person name="Aslett M."/>
            <person name="Allison H.C."/>
            <person name="Burton P."/>
            <person name="Vavrova-Anderson J."/>
            <person name="Brown R."/>
            <person name="Browne H."/>
            <person name="Corton N."/>
            <person name="Hauser H."/>
            <person name="Gamble J."/>
            <person name="Gilderthorp R."/>
            <person name="Marcello L."/>
            <person name="McQuillan J."/>
            <person name="Otto T.D."/>
            <person name="Quail M.A."/>
            <person name="Sanders M.J."/>
            <person name="van Tonder A."/>
            <person name="Ginger M.L."/>
            <person name="Field M.C."/>
            <person name="Barry J.D."/>
            <person name="Hertz-Fowler C."/>
            <person name="Berriman M."/>
        </authorList>
    </citation>
    <scope>NUCLEOTIDE SEQUENCE</scope>
    <source>
        <strain evidence="4">Y486</strain>
    </source>
</reference>
<organism evidence="4">
    <name type="scientific">Trypanosoma vivax (strain Y486)</name>
    <dbReference type="NCBI Taxonomy" id="1055687"/>
    <lineage>
        <taxon>Eukaryota</taxon>
        <taxon>Discoba</taxon>
        <taxon>Euglenozoa</taxon>
        <taxon>Kinetoplastea</taxon>
        <taxon>Metakinetoplastina</taxon>
        <taxon>Trypanosomatida</taxon>
        <taxon>Trypanosomatidae</taxon>
        <taxon>Trypanosoma</taxon>
        <taxon>Duttonella</taxon>
    </lineage>
</organism>
<accession>G0UBC5</accession>
<sequence length="1032" mass="115833">MSGGWGAKTTVFYFPHLLSVSRCGVSRLYPRLLCWARRMPNTPAKAEARNTPATGNGEIKQNNEEMYGRVKQLCVLCAIKVQVHRPVNYAPPFLEIIGGEWSTVLFLFPCCTSGCCFDSLLLLSLLLLFSHNLLLHYLFIFLAFTHVICLTQQSVCLSVPELMRCTRRPSKKKPRESLPEPASSEQLSAPLVLSCDQQDGVSLCTVSVEESSRVEDMEVPPQPSGPQSRYNRMTRADPNGVVEGVSPREGAKQWRLQLRQRGERADVGPGVHSGPSNDFDGSQSVRSLTSETPRERDRRPVTSVKSTMETQEEQLEMYRVLQERQFTTLHEELQHLRVSYVGLHKTLSRKNEEVLQLQNDINKKKREIERLNALVQSLRRRSPEAEGAREEDRAMTARGDGAGRIIPSLALFAASRKSGLANNTNGGGGPPAKMLLELRQNIASRDTVIDRLRIEMGALQNSNTEKDVKIKRLEEELEQARSECAKLLNDIAVAKAPTSSVQNGAPSTANDFPIPTGISAGCGASSSKVRDEIEVIRHQLEDYRKNFSADDNTTEHIGRKLQQLEQVVPPTYASGADASPQPHQWPLHGGMRDELDHLRRCLEREKDASADMERQWRRRREADMRMAEAELSSARAETEVFRRELVRLQQQLAISNFADAQLQTARNENDALQQRVHELREENMAQASREVELRNSIRSLRESCERHEDELLALQRRLKVTKENESRLREEVSELEERLARVEEAAEHAGSPPADELNSYMSLLSLNTELQNRVKALEDEIQQTKKTVSATSTEGVEPEDSAGGCPIAAIEAAAARSDDTKLDDECCELFDVEEKRDVVAAVPPDTVEELQDRVCSIMSRLSDCEEELRRSREQLSAAESEVAILRQQKDACVEKARETVQRKVSSLRAAREEALHYQEQLKKQSMVILDLQQQCKRKQELLESVGKGGLSGLKGMQHAPCPSCNGANSDCVDVVARLEEQLIEEALREESMRVDAELEALRTELVSTQMERDQWKMVATLSSRAVGRGAVE</sequence>
<feature type="transmembrane region" description="Helical" evidence="3">
    <location>
        <begin position="104"/>
        <end position="129"/>
    </location>
</feature>
<feature type="coiled-coil region" evidence="1">
    <location>
        <begin position="861"/>
        <end position="913"/>
    </location>
</feature>
<gene>
    <name evidence="4" type="ORF">TVY486_1105970</name>
</gene>
<feature type="region of interest" description="Disordered" evidence="2">
    <location>
        <begin position="168"/>
        <end position="187"/>
    </location>
</feature>
<name>G0UBC5_TRYVY</name>
<evidence type="ECO:0000256" key="3">
    <source>
        <dbReference type="SAM" id="Phobius"/>
    </source>
</evidence>
<keyword evidence="1" id="KW-0175">Coiled coil</keyword>
<evidence type="ECO:0000313" key="4">
    <source>
        <dbReference type="EMBL" id="CCC53113.1"/>
    </source>
</evidence>
<keyword evidence="3" id="KW-0472">Membrane</keyword>
<feature type="coiled-coil region" evidence="1">
    <location>
        <begin position="595"/>
        <end position="794"/>
    </location>
</feature>
<feature type="region of interest" description="Disordered" evidence="2">
    <location>
        <begin position="261"/>
        <end position="310"/>
    </location>
</feature>
<dbReference type="VEuPathDB" id="TriTrypDB:TvY486_1105970"/>
<dbReference type="PANTHER" id="PTHR45615:SF80">
    <property type="entry name" value="GRIP DOMAIN-CONTAINING PROTEIN"/>
    <property type="match status" value="1"/>
</dbReference>
<dbReference type="PANTHER" id="PTHR45615">
    <property type="entry name" value="MYOSIN HEAVY CHAIN, NON-MUSCLE"/>
    <property type="match status" value="1"/>
</dbReference>